<evidence type="ECO:0000256" key="3">
    <source>
        <dbReference type="SAM" id="MobiDB-lite"/>
    </source>
</evidence>
<comment type="similarity">
    <text evidence="1">Belongs to the short-chain dehydrogenases/reductases (SDR) family.</text>
</comment>
<name>A0A2K2G3V3_9SPHN</name>
<dbReference type="InterPro" id="IPR057326">
    <property type="entry name" value="KR_dom"/>
</dbReference>
<evidence type="ECO:0000313" key="6">
    <source>
        <dbReference type="Proteomes" id="UP000236327"/>
    </source>
</evidence>
<dbReference type="InterPro" id="IPR020904">
    <property type="entry name" value="Sc_DH/Rdtase_CS"/>
</dbReference>
<dbReference type="InterPro" id="IPR002347">
    <property type="entry name" value="SDR_fam"/>
</dbReference>
<dbReference type="PANTHER" id="PTHR44196">
    <property type="entry name" value="DEHYDROGENASE/REDUCTASE SDR FAMILY MEMBER 7B"/>
    <property type="match status" value="1"/>
</dbReference>
<evidence type="ECO:0000259" key="4">
    <source>
        <dbReference type="SMART" id="SM00822"/>
    </source>
</evidence>
<evidence type="ECO:0000313" key="5">
    <source>
        <dbReference type="EMBL" id="PNU05668.1"/>
    </source>
</evidence>
<dbReference type="GO" id="GO:0016491">
    <property type="term" value="F:oxidoreductase activity"/>
    <property type="evidence" value="ECO:0007669"/>
    <property type="project" value="UniProtKB-KW"/>
</dbReference>
<feature type="region of interest" description="Disordered" evidence="3">
    <location>
        <begin position="251"/>
        <end position="272"/>
    </location>
</feature>
<proteinExistence type="inferred from homology"/>
<feature type="compositionally biased region" description="Polar residues" evidence="3">
    <location>
        <begin position="257"/>
        <end position="272"/>
    </location>
</feature>
<dbReference type="PRINTS" id="PR00081">
    <property type="entry name" value="GDHRDH"/>
</dbReference>
<dbReference type="AlphaFoldDB" id="A0A2K2G3V3"/>
<gene>
    <name evidence="5" type="ORF">A8V01_15050</name>
</gene>
<dbReference type="EMBL" id="LYMM01000023">
    <property type="protein sequence ID" value="PNU05668.1"/>
    <property type="molecule type" value="Genomic_DNA"/>
</dbReference>
<comment type="caution">
    <text evidence="5">The sequence shown here is derived from an EMBL/GenBank/DDBJ whole genome shotgun (WGS) entry which is preliminary data.</text>
</comment>
<dbReference type="Pfam" id="PF00106">
    <property type="entry name" value="adh_short"/>
    <property type="match status" value="1"/>
</dbReference>
<keyword evidence="2" id="KW-0560">Oxidoreductase</keyword>
<dbReference type="Gene3D" id="3.40.50.720">
    <property type="entry name" value="NAD(P)-binding Rossmann-like Domain"/>
    <property type="match status" value="1"/>
</dbReference>
<protein>
    <submittedName>
        <fullName evidence="5">Oxidoreductase</fullName>
    </submittedName>
</protein>
<evidence type="ECO:0000256" key="2">
    <source>
        <dbReference type="ARBA" id="ARBA00023002"/>
    </source>
</evidence>
<dbReference type="PANTHER" id="PTHR44196:SF2">
    <property type="entry name" value="SHORT-CHAIN DEHYDROGENASE-RELATED"/>
    <property type="match status" value="1"/>
</dbReference>
<dbReference type="PROSITE" id="PS00061">
    <property type="entry name" value="ADH_SHORT"/>
    <property type="match status" value="1"/>
</dbReference>
<dbReference type="OrthoDB" id="9808814at2"/>
<dbReference type="CDD" id="cd05233">
    <property type="entry name" value="SDR_c"/>
    <property type="match status" value="1"/>
</dbReference>
<dbReference type="GO" id="GO:0016020">
    <property type="term" value="C:membrane"/>
    <property type="evidence" value="ECO:0007669"/>
    <property type="project" value="TreeGrafter"/>
</dbReference>
<organism evidence="5 6">
    <name type="scientific">Novosphingobium guangzhouense</name>
    <dbReference type="NCBI Taxonomy" id="1850347"/>
    <lineage>
        <taxon>Bacteria</taxon>
        <taxon>Pseudomonadati</taxon>
        <taxon>Pseudomonadota</taxon>
        <taxon>Alphaproteobacteria</taxon>
        <taxon>Sphingomonadales</taxon>
        <taxon>Sphingomonadaceae</taxon>
        <taxon>Novosphingobium</taxon>
    </lineage>
</organism>
<reference evidence="5 6" key="1">
    <citation type="submission" date="2016-05" db="EMBL/GenBank/DDBJ databases">
        <title>Complete genome sequence of Novosphingobium guangzhouense SA925(T).</title>
        <authorList>
            <person name="Sha S."/>
        </authorList>
    </citation>
    <scope>NUCLEOTIDE SEQUENCE [LARGE SCALE GENOMIC DNA]</scope>
    <source>
        <strain evidence="5 6">SA925</strain>
    </source>
</reference>
<evidence type="ECO:0000256" key="1">
    <source>
        <dbReference type="ARBA" id="ARBA00006484"/>
    </source>
</evidence>
<dbReference type="SUPFAM" id="SSF51735">
    <property type="entry name" value="NAD(P)-binding Rossmann-fold domains"/>
    <property type="match status" value="1"/>
</dbReference>
<dbReference type="RefSeq" id="WP_103095090.1">
    <property type="nucleotide sequence ID" value="NZ_LYMM01000023.1"/>
</dbReference>
<sequence length="272" mass="28644">MADKFAIVTGASTGIGFELASIAAENGFDLLVVADEGLIEAAAQDFRLHGVSVDAVQADLSTLEGVDTLLAATAGRRIDLLCANAGRGLGHGFLEQDVADWRRVVDTNITGTLYLLQQVVKGMVARDDGKVLITGSIAGFIPGSFQAVYNGTKAFVDSFADALRNEIKEAKGVTVTTLMPGPVETEFFDRADMLDTSVGASESKSDPADVARDGWNALMNGDAHIVSGWKNKIQAAVAHVMPAAVLAEQHRKMAEPTSLSADDNSPRPASNR</sequence>
<accession>A0A2K2G3V3</accession>
<dbReference type="InterPro" id="IPR036291">
    <property type="entry name" value="NAD(P)-bd_dom_sf"/>
</dbReference>
<keyword evidence="6" id="KW-1185">Reference proteome</keyword>
<feature type="domain" description="Ketoreductase" evidence="4">
    <location>
        <begin position="4"/>
        <end position="185"/>
    </location>
</feature>
<dbReference type="Proteomes" id="UP000236327">
    <property type="component" value="Unassembled WGS sequence"/>
</dbReference>
<dbReference type="SMART" id="SM00822">
    <property type="entry name" value="PKS_KR"/>
    <property type="match status" value="1"/>
</dbReference>